<dbReference type="InterPro" id="IPR007219">
    <property type="entry name" value="XnlR_reg_dom"/>
</dbReference>
<evidence type="ECO:0000259" key="9">
    <source>
        <dbReference type="PROSITE" id="PS50157"/>
    </source>
</evidence>
<evidence type="ECO:0000256" key="2">
    <source>
        <dbReference type="ARBA" id="ARBA00022723"/>
    </source>
</evidence>
<evidence type="ECO:0000256" key="4">
    <source>
        <dbReference type="ARBA" id="ARBA00022771"/>
    </source>
</evidence>
<dbReference type="GO" id="GO:0000785">
    <property type="term" value="C:chromatin"/>
    <property type="evidence" value="ECO:0007669"/>
    <property type="project" value="TreeGrafter"/>
</dbReference>
<evidence type="ECO:0000256" key="5">
    <source>
        <dbReference type="ARBA" id="ARBA00022833"/>
    </source>
</evidence>
<dbReference type="GO" id="GO:0006351">
    <property type="term" value="P:DNA-templated transcription"/>
    <property type="evidence" value="ECO:0007669"/>
    <property type="project" value="InterPro"/>
</dbReference>
<keyword evidence="4 7" id="KW-0863">Zinc-finger</keyword>
<dbReference type="OrthoDB" id="6077919at2759"/>
<keyword evidence="6" id="KW-0539">Nucleus</keyword>
<evidence type="ECO:0000256" key="7">
    <source>
        <dbReference type="PROSITE-ProRule" id="PRU00042"/>
    </source>
</evidence>
<keyword evidence="3" id="KW-0677">Repeat</keyword>
<feature type="domain" description="C2H2-type" evidence="9">
    <location>
        <begin position="175"/>
        <end position="206"/>
    </location>
</feature>
<feature type="region of interest" description="Disordered" evidence="8">
    <location>
        <begin position="198"/>
        <end position="351"/>
    </location>
</feature>
<evidence type="ECO:0000256" key="3">
    <source>
        <dbReference type="ARBA" id="ARBA00022737"/>
    </source>
</evidence>
<keyword evidence="2" id="KW-0479">Metal-binding</keyword>
<dbReference type="PANTHER" id="PTHR40626:SF30">
    <property type="entry name" value="FINGER DOMAIN PROTEIN, PUTATIVE (AFU_ORTHOLOGUE AFUA_4G13600)-RELATED"/>
    <property type="match status" value="1"/>
</dbReference>
<gene>
    <name evidence="10" type="primary">klf1_2</name>
    <name evidence="10" type="ORF">LSUE1_G003190</name>
</gene>
<evidence type="ECO:0000256" key="6">
    <source>
        <dbReference type="ARBA" id="ARBA00023242"/>
    </source>
</evidence>
<feature type="compositionally biased region" description="Basic and acidic residues" evidence="8">
    <location>
        <begin position="198"/>
        <end position="214"/>
    </location>
</feature>
<protein>
    <submittedName>
        <fullName evidence="10">Zinc finger protein</fullName>
    </submittedName>
</protein>
<dbReference type="PROSITE" id="PS00028">
    <property type="entry name" value="ZINC_FINGER_C2H2_1"/>
    <property type="match status" value="1"/>
</dbReference>
<organism evidence="10 11">
    <name type="scientific">Lachnellula suecica</name>
    <dbReference type="NCBI Taxonomy" id="602035"/>
    <lineage>
        <taxon>Eukaryota</taxon>
        <taxon>Fungi</taxon>
        <taxon>Dikarya</taxon>
        <taxon>Ascomycota</taxon>
        <taxon>Pezizomycotina</taxon>
        <taxon>Leotiomycetes</taxon>
        <taxon>Helotiales</taxon>
        <taxon>Lachnaceae</taxon>
        <taxon>Lachnellula</taxon>
    </lineage>
</organism>
<keyword evidence="5" id="KW-0862">Zinc</keyword>
<keyword evidence="11" id="KW-1185">Reference proteome</keyword>
<dbReference type="Gene3D" id="3.30.160.60">
    <property type="entry name" value="Classic Zinc Finger"/>
    <property type="match status" value="1"/>
</dbReference>
<dbReference type="GO" id="GO:0000981">
    <property type="term" value="F:DNA-binding transcription factor activity, RNA polymerase II-specific"/>
    <property type="evidence" value="ECO:0007669"/>
    <property type="project" value="InterPro"/>
</dbReference>
<dbReference type="Proteomes" id="UP000469558">
    <property type="component" value="Unassembled WGS sequence"/>
</dbReference>
<dbReference type="PROSITE" id="PS50157">
    <property type="entry name" value="ZINC_FINGER_C2H2_2"/>
    <property type="match status" value="1"/>
</dbReference>
<feature type="compositionally biased region" description="Low complexity" evidence="8">
    <location>
        <begin position="26"/>
        <end position="44"/>
    </location>
</feature>
<comment type="subcellular location">
    <subcellularLocation>
        <location evidence="1">Nucleus</location>
    </subcellularLocation>
</comment>
<dbReference type="GO" id="GO:0000978">
    <property type="term" value="F:RNA polymerase II cis-regulatory region sequence-specific DNA binding"/>
    <property type="evidence" value="ECO:0007669"/>
    <property type="project" value="InterPro"/>
</dbReference>
<evidence type="ECO:0000313" key="11">
    <source>
        <dbReference type="Proteomes" id="UP000469558"/>
    </source>
</evidence>
<dbReference type="SMART" id="SM00355">
    <property type="entry name" value="ZnF_C2H2"/>
    <property type="match status" value="2"/>
</dbReference>
<dbReference type="GO" id="GO:0008270">
    <property type="term" value="F:zinc ion binding"/>
    <property type="evidence" value="ECO:0007669"/>
    <property type="project" value="UniProtKB-KW"/>
</dbReference>
<feature type="compositionally biased region" description="Basic residues" evidence="8">
    <location>
        <begin position="56"/>
        <end position="65"/>
    </location>
</feature>
<dbReference type="SUPFAM" id="SSF57667">
    <property type="entry name" value="beta-beta-alpha zinc fingers"/>
    <property type="match status" value="1"/>
</dbReference>
<feature type="region of interest" description="Disordered" evidence="8">
    <location>
        <begin position="1"/>
        <end position="124"/>
    </location>
</feature>
<feature type="compositionally biased region" description="Polar residues" evidence="8">
    <location>
        <begin position="277"/>
        <end position="335"/>
    </location>
</feature>
<dbReference type="GO" id="GO:0005634">
    <property type="term" value="C:nucleus"/>
    <property type="evidence" value="ECO:0007669"/>
    <property type="project" value="UniProtKB-SubCell"/>
</dbReference>
<sequence length="1027" mass="112418">MSSLKDIMDVDVEPLESQAYRRSREAAQQASSRPSIAPSSPSPSIEDDDVNNKGKSTLKRRRSNRVSKTATPPTASRSNAPRRRSSTTGDAMDYTSAYQTAGSSQASASGTPQQGSRASDSGAEIPVKYTPVTGRISRAKKGVPVHTCEICRPAKTFTRAEHLRRHQLSHQKPAYACTFEDCERAFHRPDLLARHMHRHETQGEKPYKAGDRSRASSSESEGQTPALKVETPSQGLILNQISPTDSATPRTSASGDSNMTTTSFNTAVPNFEPVNYSPGSSGPSNKRSASQAQLPETDSYGTASPGPNRQSVGFDQMNAGNFTNLPNMPNQSNFSRPPPGFEDMTFESGNAQFPNYTTTPQLPLLRIPEETYIPSLSYTQDNSPWCSSASDSTFSNHSEGSRNGRHWPRGRSGSLVDWPVSAGPIQWSPHPITSTPQDLRSPPFDPPILDQYETPYTSPRMTPPSRNQLLDVPNSYGGYYMESVGTPALSTYVKPTAQLSPASSSRVSDTGLASINAPRVVKAQLGRLNATTSLTSNYQTPPQPQLDIYITSYWQHFHILFPILHRPTFSRTEDNQLLSSALAAIGTQYHNTPEARTTGSELNELCRKAIEICPVWNFQTMQAIILTELFTLFRGRKTIVRLSKPFEELYRRLLEGSSQEYRPTPSNSAGNAPSVDALLDRFGTQVSSQVRQNQDLQSEWLQWVDNEARKRLLSASFVLDVHQSIYHDQPRSKASHIDPGPFFLPCSENIWNASNPSEWQVQQSQSDYTPQQLQLAGQDLSAQGAAFGGTAFSEHLLVCFHAARLPNREDIGHTNDTQLLQPGIANLTFLTTSTLAQTYLALNYTPLHDLLAIAGDTWIFGKKITPPSAFHDASIRLKAWSSSPAAAQATLHACRVLSLNLNCQASSDRITDYWSVFVCVLICWAFGHRFQTAAQGSGNISRSSSSTSLNVDEHHNSADQYLSRMLALTASDLLAPATAALKGDTAGVIAAVRQRLELESVGGACSLLVDCIGVLSKIGRSGKGKWF</sequence>
<dbReference type="Pfam" id="PF04082">
    <property type="entry name" value="Fungal_trans"/>
    <property type="match status" value="1"/>
</dbReference>
<feature type="compositionally biased region" description="Low complexity" evidence="8">
    <location>
        <begin position="95"/>
        <end position="116"/>
    </location>
</feature>
<comment type="caution">
    <text evidence="10">The sequence shown here is derived from an EMBL/GenBank/DDBJ whole genome shotgun (WGS) entry which is preliminary data.</text>
</comment>
<reference evidence="10 11" key="1">
    <citation type="submission" date="2018-05" db="EMBL/GenBank/DDBJ databases">
        <title>Genome sequencing and assembly of the regulated plant pathogen Lachnellula willkommii and related sister species for the development of diagnostic species identification markers.</title>
        <authorList>
            <person name="Giroux E."/>
            <person name="Bilodeau G."/>
        </authorList>
    </citation>
    <scope>NUCLEOTIDE SEQUENCE [LARGE SCALE GENOMIC DNA]</scope>
    <source>
        <strain evidence="10 11">CBS 268.59</strain>
    </source>
</reference>
<dbReference type="InterPro" id="IPR013087">
    <property type="entry name" value="Znf_C2H2_type"/>
</dbReference>
<accession>A0A8T9CDW3</accession>
<name>A0A8T9CDW3_9HELO</name>
<evidence type="ECO:0000256" key="8">
    <source>
        <dbReference type="SAM" id="MobiDB-lite"/>
    </source>
</evidence>
<feature type="compositionally biased region" description="Polar residues" evidence="8">
    <location>
        <begin position="231"/>
        <end position="268"/>
    </location>
</feature>
<dbReference type="InterPro" id="IPR036236">
    <property type="entry name" value="Znf_C2H2_sf"/>
</dbReference>
<dbReference type="EMBL" id="QGMK01000284">
    <property type="protein sequence ID" value="TVY82717.1"/>
    <property type="molecule type" value="Genomic_DNA"/>
</dbReference>
<dbReference type="CDD" id="cd12148">
    <property type="entry name" value="fungal_TF_MHR"/>
    <property type="match status" value="1"/>
</dbReference>
<proteinExistence type="predicted"/>
<dbReference type="PANTHER" id="PTHR40626">
    <property type="entry name" value="MIP31509P"/>
    <property type="match status" value="1"/>
</dbReference>
<dbReference type="AlphaFoldDB" id="A0A8T9CDW3"/>
<dbReference type="InterPro" id="IPR051059">
    <property type="entry name" value="VerF-like"/>
</dbReference>
<evidence type="ECO:0000256" key="1">
    <source>
        <dbReference type="ARBA" id="ARBA00004123"/>
    </source>
</evidence>
<evidence type="ECO:0000313" key="10">
    <source>
        <dbReference type="EMBL" id="TVY82717.1"/>
    </source>
</evidence>